<organism evidence="2 3">
    <name type="scientific">Parastrongyloides trichosuri</name>
    <name type="common">Possum-specific nematode worm</name>
    <dbReference type="NCBI Taxonomy" id="131310"/>
    <lineage>
        <taxon>Eukaryota</taxon>
        <taxon>Metazoa</taxon>
        <taxon>Ecdysozoa</taxon>
        <taxon>Nematoda</taxon>
        <taxon>Chromadorea</taxon>
        <taxon>Rhabditida</taxon>
        <taxon>Tylenchina</taxon>
        <taxon>Panagrolaimomorpha</taxon>
        <taxon>Strongyloidoidea</taxon>
        <taxon>Strongyloididae</taxon>
        <taxon>Parastrongyloides</taxon>
    </lineage>
</organism>
<protein>
    <submittedName>
        <fullName evidence="3">BUD22 domain-containing protein</fullName>
    </submittedName>
</protein>
<dbReference type="GO" id="GO:0005634">
    <property type="term" value="C:nucleus"/>
    <property type="evidence" value="ECO:0007669"/>
    <property type="project" value="TreeGrafter"/>
</dbReference>
<sequence length="417" mass="48266">MTTLNPKQLNEKIVTLRSTLKKAKVHLTRHHIKAIKKLKTNKNPNSLIKIQRLEEELNVIKSVKPDPFSKSALINTKTKDEVLTKLKDKTPLERVEAKLVYLPCYQKEIDKFREKFPKWYEEVPFFLQRFGMISKERKGKIEEKEVIKSLKKNLLKGKEDVKVVKEDVNVEDNEDKVSDSEEEVSDNDEEVSDNNEEDSNEEISDEEEEDDISNGESSDEESIKAISIKQKISKGPIDNNKFKLKVPDVIEDGECVIKRVNLSASGDTIKLSDSKVLSNDNEEDEEIQVSSSFFLEGKKSDNEEEIESNDKSKPKYANKIFENRKGRGLMRKKNNTNNKMSFHDNAKDNKRKFPQQRDESFKRGRFDNKGGNNKFNQNKKQLEPSPEELHPSWAAKKRMKEQAAKGFQGKRIVFEDE</sequence>
<dbReference type="Proteomes" id="UP000038045">
    <property type="component" value="Unplaced"/>
</dbReference>
<dbReference type="AlphaFoldDB" id="A0A0N4ZG21"/>
<dbReference type="STRING" id="131310.A0A0N4ZG21"/>
<evidence type="ECO:0000313" key="2">
    <source>
        <dbReference type="Proteomes" id="UP000038045"/>
    </source>
</evidence>
<accession>A0A0N4ZG21</accession>
<name>A0A0N4ZG21_PARTI</name>
<proteinExistence type="predicted"/>
<dbReference type="WBParaSite" id="PTRK_0000669900.1">
    <property type="protein sequence ID" value="PTRK_0000669900.1"/>
    <property type="gene ID" value="PTRK_0000669900"/>
</dbReference>
<dbReference type="PANTHER" id="PTHR23325">
    <property type="entry name" value="SERUM RESPONSE FACTOR-BINDING"/>
    <property type="match status" value="1"/>
</dbReference>
<reference evidence="3" key="1">
    <citation type="submission" date="2017-02" db="UniProtKB">
        <authorList>
            <consortium name="WormBaseParasite"/>
        </authorList>
    </citation>
    <scope>IDENTIFICATION</scope>
</reference>
<evidence type="ECO:0000256" key="1">
    <source>
        <dbReference type="SAM" id="MobiDB-lite"/>
    </source>
</evidence>
<feature type="region of interest" description="Disordered" evidence="1">
    <location>
        <begin position="277"/>
        <end position="417"/>
    </location>
</feature>
<dbReference type="InterPro" id="IPR037393">
    <property type="entry name" value="Bud22/SRFB1"/>
</dbReference>
<dbReference type="PANTHER" id="PTHR23325:SF1">
    <property type="entry name" value="SERUM RESPONSE FACTOR-BINDING PROTEIN 1"/>
    <property type="match status" value="1"/>
</dbReference>
<dbReference type="GO" id="GO:0030686">
    <property type="term" value="C:90S preribosome"/>
    <property type="evidence" value="ECO:0007669"/>
    <property type="project" value="TreeGrafter"/>
</dbReference>
<dbReference type="GO" id="GO:0030490">
    <property type="term" value="P:maturation of SSU-rRNA"/>
    <property type="evidence" value="ECO:0007669"/>
    <property type="project" value="TreeGrafter"/>
</dbReference>
<feature type="compositionally biased region" description="Basic and acidic residues" evidence="1">
    <location>
        <begin position="355"/>
        <end position="368"/>
    </location>
</feature>
<feature type="compositionally biased region" description="Acidic residues" evidence="1">
    <location>
        <begin position="170"/>
        <end position="220"/>
    </location>
</feature>
<feature type="region of interest" description="Disordered" evidence="1">
    <location>
        <begin position="170"/>
        <end position="230"/>
    </location>
</feature>
<evidence type="ECO:0000313" key="3">
    <source>
        <dbReference type="WBParaSite" id="PTRK_0000669900.1"/>
    </source>
</evidence>
<keyword evidence="2" id="KW-1185">Reference proteome</keyword>
<feature type="compositionally biased region" description="Low complexity" evidence="1">
    <location>
        <begin position="369"/>
        <end position="379"/>
    </location>
</feature>